<dbReference type="Proteomes" id="UP000027238">
    <property type="component" value="Unassembled WGS sequence"/>
</dbReference>
<feature type="compositionally biased region" description="Basic and acidic residues" evidence="1">
    <location>
        <begin position="169"/>
        <end position="192"/>
    </location>
</feature>
<feature type="compositionally biased region" description="Basic residues" evidence="1">
    <location>
        <begin position="140"/>
        <end position="150"/>
    </location>
</feature>
<organism evidence="2 3">
    <name type="scientific">Colletotrichum sublineola</name>
    <name type="common">Sorghum anthracnose fungus</name>
    <dbReference type="NCBI Taxonomy" id="1173701"/>
    <lineage>
        <taxon>Eukaryota</taxon>
        <taxon>Fungi</taxon>
        <taxon>Dikarya</taxon>
        <taxon>Ascomycota</taxon>
        <taxon>Pezizomycotina</taxon>
        <taxon>Sordariomycetes</taxon>
        <taxon>Hypocreomycetidae</taxon>
        <taxon>Glomerellales</taxon>
        <taxon>Glomerellaceae</taxon>
        <taxon>Colletotrichum</taxon>
        <taxon>Colletotrichum graminicola species complex</taxon>
    </lineage>
</organism>
<accession>A0A066XHM1</accession>
<dbReference type="HOGENOM" id="CLU_107684_0_0_1"/>
<keyword evidence="3" id="KW-1185">Reference proteome</keyword>
<evidence type="ECO:0000256" key="1">
    <source>
        <dbReference type="SAM" id="MobiDB-lite"/>
    </source>
</evidence>
<feature type="region of interest" description="Disordered" evidence="1">
    <location>
        <begin position="1"/>
        <end position="21"/>
    </location>
</feature>
<dbReference type="eggNOG" id="ENOG502T64E">
    <property type="taxonomic scope" value="Eukaryota"/>
</dbReference>
<reference evidence="3" key="1">
    <citation type="journal article" date="2014" name="Genome Announc.">
        <title>Draft genome sequence of Colletotrichum sublineola, a destructive pathogen of cultivated sorghum.</title>
        <authorList>
            <person name="Baroncelli R."/>
            <person name="Sanz-Martin J.M."/>
            <person name="Rech G.E."/>
            <person name="Sukno S.A."/>
            <person name="Thon M.R."/>
        </authorList>
    </citation>
    <scope>NUCLEOTIDE SEQUENCE [LARGE SCALE GENOMIC DNA]</scope>
    <source>
        <strain evidence="3">TX430BB</strain>
    </source>
</reference>
<gene>
    <name evidence="2" type="ORF">CSUB01_05460</name>
</gene>
<dbReference type="OMA" id="INWSEIN"/>
<protein>
    <recommendedName>
        <fullName evidence="4">Myb-like domain-containing protein</fullName>
    </recommendedName>
</protein>
<feature type="compositionally biased region" description="Basic residues" evidence="1">
    <location>
        <begin position="86"/>
        <end position="99"/>
    </location>
</feature>
<evidence type="ECO:0000313" key="3">
    <source>
        <dbReference type="Proteomes" id="UP000027238"/>
    </source>
</evidence>
<dbReference type="OrthoDB" id="4848529at2759"/>
<proteinExistence type="predicted"/>
<name>A0A066XHM1_COLSU</name>
<feature type="compositionally biased region" description="Acidic residues" evidence="1">
    <location>
        <begin position="107"/>
        <end position="117"/>
    </location>
</feature>
<dbReference type="EMBL" id="JMSE01001052">
    <property type="protein sequence ID" value="KDN65216.1"/>
    <property type="molecule type" value="Genomic_DNA"/>
</dbReference>
<feature type="region of interest" description="Disordered" evidence="1">
    <location>
        <begin position="66"/>
        <end position="192"/>
    </location>
</feature>
<comment type="caution">
    <text evidence="2">The sequence shown here is derived from an EMBL/GenBank/DDBJ whole genome shotgun (WGS) entry which is preliminary data.</text>
</comment>
<evidence type="ECO:0008006" key="4">
    <source>
        <dbReference type="Google" id="ProtNLM"/>
    </source>
</evidence>
<evidence type="ECO:0000313" key="2">
    <source>
        <dbReference type="EMBL" id="KDN65216.1"/>
    </source>
</evidence>
<dbReference type="AlphaFoldDB" id="A0A066XHM1"/>
<sequence>MADSTSAEVAPAGGRPGGWTDAERFQLTLRILATVFPDGKGVDWKSFGPMPNRTLKAVQGQWTSMVAQMRDLDTEDGVDAPAPKSKTPRKKTTPKKKAAAAKSSENANEDSGNDQDDGETKKTVTPKKRAAATSADGTPKKRRSPAKKAVPKTEPDSDTGVEVGTEAAVSKEENSVSKEENSVSKEENSDEQ</sequence>